<dbReference type="GO" id="GO:0005783">
    <property type="term" value="C:endoplasmic reticulum"/>
    <property type="evidence" value="ECO:0007669"/>
    <property type="project" value="TreeGrafter"/>
</dbReference>
<dbReference type="GO" id="GO:0072659">
    <property type="term" value="P:protein localization to plasma membrane"/>
    <property type="evidence" value="ECO:0007669"/>
    <property type="project" value="TreeGrafter"/>
</dbReference>
<organism evidence="6 7">
    <name type="scientific">Polyplax serrata</name>
    <name type="common">Common mouse louse</name>
    <dbReference type="NCBI Taxonomy" id="468196"/>
    <lineage>
        <taxon>Eukaryota</taxon>
        <taxon>Metazoa</taxon>
        <taxon>Ecdysozoa</taxon>
        <taxon>Arthropoda</taxon>
        <taxon>Hexapoda</taxon>
        <taxon>Insecta</taxon>
        <taxon>Pterygota</taxon>
        <taxon>Neoptera</taxon>
        <taxon>Paraneoptera</taxon>
        <taxon>Psocodea</taxon>
        <taxon>Troctomorpha</taxon>
        <taxon>Phthiraptera</taxon>
        <taxon>Anoplura</taxon>
        <taxon>Polyplacidae</taxon>
        <taxon>Polyplax</taxon>
    </lineage>
</organism>
<gene>
    <name evidence="6" type="ORF">RUM43_008441</name>
</gene>
<dbReference type="Proteomes" id="UP001372834">
    <property type="component" value="Unassembled WGS sequence"/>
</dbReference>
<accession>A0AAN8P5P3</accession>
<protein>
    <recommendedName>
        <fullName evidence="8">Phosphatidylinositol-glycan biosynthesis class W protein</fullName>
    </recommendedName>
</protein>
<proteinExistence type="predicted"/>
<dbReference type="EMBL" id="JAWJWE010000038">
    <property type="protein sequence ID" value="KAK6622599.1"/>
    <property type="molecule type" value="Genomic_DNA"/>
</dbReference>
<reference evidence="6 7" key="1">
    <citation type="submission" date="2023-10" db="EMBL/GenBank/DDBJ databases">
        <title>Genomes of two closely related lineages of the louse Polyplax serrata with different host specificities.</title>
        <authorList>
            <person name="Martinu J."/>
            <person name="Tarabai H."/>
            <person name="Stefka J."/>
            <person name="Hypsa V."/>
        </authorList>
    </citation>
    <scope>NUCLEOTIDE SEQUENCE [LARGE SCALE GENOMIC DNA]</scope>
    <source>
        <strain evidence="6">HR10_N</strain>
    </source>
</reference>
<dbReference type="Pfam" id="PF06423">
    <property type="entry name" value="GWT1"/>
    <property type="match status" value="2"/>
</dbReference>
<name>A0AAN8P5P3_POLSC</name>
<evidence type="ECO:0000256" key="3">
    <source>
        <dbReference type="ARBA" id="ARBA00022989"/>
    </source>
</evidence>
<evidence type="ECO:0000256" key="4">
    <source>
        <dbReference type="ARBA" id="ARBA00023136"/>
    </source>
</evidence>
<dbReference type="PANTHER" id="PTHR20661:SF0">
    <property type="entry name" value="PHOSPHATIDYLINOSITOL-GLYCAN BIOSYNTHESIS CLASS W PROTEIN"/>
    <property type="match status" value="1"/>
</dbReference>
<keyword evidence="3 5" id="KW-1133">Transmembrane helix</keyword>
<evidence type="ECO:0000313" key="7">
    <source>
        <dbReference type="Proteomes" id="UP001372834"/>
    </source>
</evidence>
<evidence type="ECO:0000313" key="6">
    <source>
        <dbReference type="EMBL" id="KAK6622599.1"/>
    </source>
</evidence>
<feature type="transmembrane region" description="Helical" evidence="5">
    <location>
        <begin position="277"/>
        <end position="298"/>
    </location>
</feature>
<feature type="transmembrane region" description="Helical" evidence="5">
    <location>
        <begin position="26"/>
        <end position="45"/>
    </location>
</feature>
<sequence length="385" mass="43090">MNTVEYKSFHEGQMMFNNGTTKEECALLLCGIPFSVFFTLTVTTVASRRYLALYEFVFIILPVILNITVLSEINHILLIGSVLSNLTIIFATSDLTNLKSILLRNVGDTRSIVTNYRASTNFVSAICILAVDFKIFPRRFAKTESYGFGLMDLGVGFFVCSHGLVDKCWKQQNNFKKVLKSSVLFLILGLMRVTIIKAVGYQEHITDITLVIGVTHELLLEIGLKDWVMSEIPRDNLIVANREGLVSCLGYVCIYFAAKTIASFLQQLNKITHAKLLIVLIGMSLVSLMSSLVAFNTIGISRRLANLGYILWVVTLSLIVIVLFLILKVILMSNEKKNASKVPTLFESINTNGHFSSFLLIVTYMGILCSVTHYLHINNIHLKLL</sequence>
<keyword evidence="2 5" id="KW-0812">Transmembrane</keyword>
<feature type="transmembrane region" description="Helical" evidence="5">
    <location>
        <begin position="52"/>
        <end position="70"/>
    </location>
</feature>
<evidence type="ECO:0000256" key="5">
    <source>
        <dbReference type="SAM" id="Phobius"/>
    </source>
</evidence>
<dbReference type="GO" id="GO:0016020">
    <property type="term" value="C:membrane"/>
    <property type="evidence" value="ECO:0007669"/>
    <property type="project" value="UniProtKB-SubCell"/>
</dbReference>
<dbReference type="GO" id="GO:0006506">
    <property type="term" value="P:GPI anchor biosynthetic process"/>
    <property type="evidence" value="ECO:0007669"/>
    <property type="project" value="InterPro"/>
</dbReference>
<dbReference type="PANTHER" id="PTHR20661">
    <property type="entry name" value="PHOSPHATIDYLINOSITOL-GLYCAN BIOSYNTHESIS CLASS W PROTEIN"/>
    <property type="match status" value="1"/>
</dbReference>
<dbReference type="GO" id="GO:0032216">
    <property type="term" value="F:glucosaminyl-phosphatidylinositol O-acyltransferase activity"/>
    <property type="evidence" value="ECO:0007669"/>
    <property type="project" value="TreeGrafter"/>
</dbReference>
<feature type="transmembrane region" description="Helical" evidence="5">
    <location>
        <begin position="178"/>
        <end position="199"/>
    </location>
</feature>
<feature type="transmembrane region" description="Helical" evidence="5">
    <location>
        <begin position="353"/>
        <end position="375"/>
    </location>
</feature>
<keyword evidence="4 5" id="KW-0472">Membrane</keyword>
<evidence type="ECO:0000256" key="2">
    <source>
        <dbReference type="ARBA" id="ARBA00022692"/>
    </source>
</evidence>
<evidence type="ECO:0008006" key="8">
    <source>
        <dbReference type="Google" id="ProtNLM"/>
    </source>
</evidence>
<comment type="caution">
    <text evidence="6">The sequence shown here is derived from an EMBL/GenBank/DDBJ whole genome shotgun (WGS) entry which is preliminary data.</text>
</comment>
<feature type="transmembrane region" description="Helical" evidence="5">
    <location>
        <begin position="310"/>
        <end position="333"/>
    </location>
</feature>
<feature type="transmembrane region" description="Helical" evidence="5">
    <location>
        <begin position="76"/>
        <end position="95"/>
    </location>
</feature>
<dbReference type="AlphaFoldDB" id="A0AAN8P5P3"/>
<comment type="subcellular location">
    <subcellularLocation>
        <location evidence="1">Membrane</location>
        <topology evidence="1">Multi-pass membrane protein</topology>
    </subcellularLocation>
</comment>
<feature type="transmembrane region" description="Helical" evidence="5">
    <location>
        <begin position="148"/>
        <end position="166"/>
    </location>
</feature>
<evidence type="ECO:0000256" key="1">
    <source>
        <dbReference type="ARBA" id="ARBA00004141"/>
    </source>
</evidence>
<feature type="transmembrane region" description="Helical" evidence="5">
    <location>
        <begin position="245"/>
        <end position="265"/>
    </location>
</feature>
<dbReference type="InterPro" id="IPR009447">
    <property type="entry name" value="PIGW/GWT1"/>
</dbReference>